<dbReference type="InterPro" id="IPR010204">
    <property type="entry name" value="NqrC"/>
</dbReference>
<keyword evidence="20" id="KW-1185">Reference proteome</keyword>
<comment type="subunit">
    <text evidence="16 17">Composed of six subunits; NqrA, NqrB, NqrC, NqrD, NqrE and NqrF.</text>
</comment>
<evidence type="ECO:0000256" key="13">
    <source>
        <dbReference type="ARBA" id="ARBA00023075"/>
    </source>
</evidence>
<dbReference type="RefSeq" id="WP_264771746.1">
    <property type="nucleotide sequence ID" value="NZ_JAPDOG010000006.1"/>
</dbReference>
<evidence type="ECO:0000256" key="6">
    <source>
        <dbReference type="ARBA" id="ARBA00022643"/>
    </source>
</evidence>
<evidence type="ECO:0000313" key="20">
    <source>
        <dbReference type="Proteomes" id="UP001207582"/>
    </source>
</evidence>
<keyword evidence="1 16" id="KW-0813">Transport</keyword>
<keyword evidence="3" id="KW-0997">Cell inner membrane</keyword>
<comment type="subcellular location">
    <subcellularLocation>
        <location evidence="16">Cell membrane</location>
        <topology evidence="16">Single-pass membrane protein</topology>
    </subcellularLocation>
</comment>
<keyword evidence="4 16" id="KW-0597">Phosphoprotein</keyword>
<evidence type="ECO:0000256" key="3">
    <source>
        <dbReference type="ARBA" id="ARBA00022519"/>
    </source>
</evidence>
<keyword evidence="10 16" id="KW-0520">NAD</keyword>
<evidence type="ECO:0000256" key="9">
    <source>
        <dbReference type="ARBA" id="ARBA00022989"/>
    </source>
</evidence>
<evidence type="ECO:0000256" key="12">
    <source>
        <dbReference type="ARBA" id="ARBA00023065"/>
    </source>
</evidence>
<comment type="caution">
    <text evidence="19">The sequence shown here is derived from an EMBL/GenBank/DDBJ whole genome shotgun (WGS) entry which is preliminary data.</text>
</comment>
<dbReference type="InterPro" id="IPR007329">
    <property type="entry name" value="FMN-bd"/>
</dbReference>
<keyword evidence="11 16" id="KW-0915">Sodium</keyword>
<comment type="caution">
    <text evidence="16">Lacks conserved residue(s) required for the propagation of feature annotation.</text>
</comment>
<dbReference type="SMART" id="SM00900">
    <property type="entry name" value="FMN_bind"/>
    <property type="match status" value="1"/>
</dbReference>
<keyword evidence="5 16" id="KW-0285">Flavoprotein</keyword>
<evidence type="ECO:0000256" key="16">
    <source>
        <dbReference type="HAMAP-Rule" id="MF_00427"/>
    </source>
</evidence>
<sequence>MSERMGLWRRFLGLPNTDPRKAFGVTFLVALVCALVVSSASVLLKPVQDAHVERERQARLAAMVAALPAMRELMEEAGVDALETRLVVLETGDYETATDPAGFDPVAAAKDPATSIALPPEADPAGLKRIATVAPVHLLERDGRLALVVLPVSGVGYQSLIRAYLALEPDLVTIAALTIVEQGETPGLGARIEEPDWQALWTGRRIAEEAGRILIRVVQTPAKEPYEVDGISGATRTGAGVGNMLAFWLGAHGFGPFLERLKREGS</sequence>
<gene>
    <name evidence="16 19" type="primary">nqrC</name>
    <name evidence="19" type="ORF">OM960_09025</name>
</gene>
<evidence type="ECO:0000256" key="15">
    <source>
        <dbReference type="ARBA" id="ARBA00023201"/>
    </source>
</evidence>
<dbReference type="Proteomes" id="UP001207582">
    <property type="component" value="Unassembled WGS sequence"/>
</dbReference>
<keyword evidence="7 16" id="KW-0812">Transmembrane</keyword>
<dbReference type="PIRSF" id="PIRSF009437">
    <property type="entry name" value="NQR-1_subunit_C"/>
    <property type="match status" value="1"/>
</dbReference>
<feature type="modified residue" description="FMN phosphoryl threonine" evidence="16">
    <location>
        <position position="235"/>
    </location>
</feature>
<comment type="function">
    <text evidence="16">NQR complex catalyzes the reduction of ubiquinone-1 to ubiquinol by two successive reactions, coupled with the transport of Na(+) ions from the cytoplasm to the periplasm. NqrA to NqrE are probably involved in the second step, the conversion of ubisemiquinone to ubiquinol.</text>
</comment>
<evidence type="ECO:0000256" key="1">
    <source>
        <dbReference type="ARBA" id="ARBA00022448"/>
    </source>
</evidence>
<evidence type="ECO:0000256" key="5">
    <source>
        <dbReference type="ARBA" id="ARBA00022630"/>
    </source>
</evidence>
<dbReference type="PANTHER" id="PTHR37838">
    <property type="entry name" value="NA(+)-TRANSLOCATING NADH-QUINONE REDUCTASE SUBUNIT C"/>
    <property type="match status" value="1"/>
</dbReference>
<keyword evidence="2 16" id="KW-1003">Cell membrane</keyword>
<proteinExistence type="inferred from homology"/>
<evidence type="ECO:0000256" key="10">
    <source>
        <dbReference type="ARBA" id="ARBA00023027"/>
    </source>
</evidence>
<accession>A0ABT3J2N4</accession>
<keyword evidence="6 16" id="KW-0288">FMN</keyword>
<reference evidence="19 20" key="1">
    <citation type="submission" date="2022-10" db="EMBL/GenBank/DDBJ databases">
        <title>Defluviimonas sp. CAU 1641 isolated from mud.</title>
        <authorList>
            <person name="Kim W."/>
        </authorList>
    </citation>
    <scope>NUCLEOTIDE SEQUENCE [LARGE SCALE GENOMIC DNA]</scope>
    <source>
        <strain evidence="19 20">CAU 1641</strain>
    </source>
</reference>
<keyword evidence="8 16" id="KW-1278">Translocase</keyword>
<dbReference type="EMBL" id="JAPDOG010000006">
    <property type="protein sequence ID" value="MCW3781735.1"/>
    <property type="molecule type" value="Genomic_DNA"/>
</dbReference>
<protein>
    <recommendedName>
        <fullName evidence="16 17">Na(+)-translocating NADH-quinone reductase subunit C</fullName>
        <shortName evidence="16 17">Na(+)-NQR subunit C</shortName>
        <shortName evidence="16 17">Na(+)-translocating NQR subunit C</shortName>
        <ecNumber evidence="16 17">7.2.1.1</ecNumber>
    </recommendedName>
    <alternativeName>
        <fullName evidence="16 17">NQR complex subunit C</fullName>
    </alternativeName>
    <alternativeName>
        <fullName evidence="16 17">NQR-1 subunit C</fullName>
    </alternativeName>
</protein>
<evidence type="ECO:0000256" key="14">
    <source>
        <dbReference type="ARBA" id="ARBA00023136"/>
    </source>
</evidence>
<evidence type="ECO:0000256" key="2">
    <source>
        <dbReference type="ARBA" id="ARBA00022475"/>
    </source>
</evidence>
<keyword evidence="9 16" id="KW-1133">Transmembrane helix</keyword>
<evidence type="ECO:0000256" key="11">
    <source>
        <dbReference type="ARBA" id="ARBA00023053"/>
    </source>
</evidence>
<evidence type="ECO:0000256" key="8">
    <source>
        <dbReference type="ARBA" id="ARBA00022967"/>
    </source>
</evidence>
<dbReference type="PANTHER" id="PTHR37838:SF1">
    <property type="entry name" value="NA(+)-TRANSLOCATING NADH-QUINONE REDUCTASE SUBUNIT C"/>
    <property type="match status" value="1"/>
</dbReference>
<name>A0ABT3J2N4_9RHOB</name>
<organism evidence="19 20">
    <name type="scientific">Defluviimonas salinarum</name>
    <dbReference type="NCBI Taxonomy" id="2992147"/>
    <lineage>
        <taxon>Bacteria</taxon>
        <taxon>Pseudomonadati</taxon>
        <taxon>Pseudomonadota</taxon>
        <taxon>Alphaproteobacteria</taxon>
        <taxon>Rhodobacterales</taxon>
        <taxon>Paracoccaceae</taxon>
        <taxon>Albidovulum</taxon>
    </lineage>
</organism>
<evidence type="ECO:0000256" key="17">
    <source>
        <dbReference type="PIRNR" id="PIRNR009437"/>
    </source>
</evidence>
<dbReference type="EC" id="7.2.1.1" evidence="16 17"/>
<feature type="domain" description="FMN-binding" evidence="18">
    <location>
        <begin position="156"/>
        <end position="252"/>
    </location>
</feature>
<dbReference type="HAMAP" id="MF_00427">
    <property type="entry name" value="NqrC"/>
    <property type="match status" value="1"/>
</dbReference>
<evidence type="ECO:0000256" key="7">
    <source>
        <dbReference type="ARBA" id="ARBA00022692"/>
    </source>
</evidence>
<evidence type="ECO:0000256" key="4">
    <source>
        <dbReference type="ARBA" id="ARBA00022553"/>
    </source>
</evidence>
<evidence type="ECO:0000313" key="19">
    <source>
        <dbReference type="EMBL" id="MCW3781735.1"/>
    </source>
</evidence>
<dbReference type="NCBIfam" id="TIGR01938">
    <property type="entry name" value="nqrC"/>
    <property type="match status" value="1"/>
</dbReference>
<keyword evidence="14 16" id="KW-0472">Membrane</keyword>
<dbReference type="Pfam" id="PF04205">
    <property type="entry name" value="FMN_bind"/>
    <property type="match status" value="1"/>
</dbReference>
<keyword evidence="15 16" id="KW-0739">Sodium transport</keyword>
<evidence type="ECO:0000259" key="18">
    <source>
        <dbReference type="SMART" id="SM00900"/>
    </source>
</evidence>
<keyword evidence="13 16" id="KW-0830">Ubiquinone</keyword>
<keyword evidence="12 16" id="KW-0406">Ion transport</keyword>
<comment type="similarity">
    <text evidence="16 17">Belongs to the NqrC family.</text>
</comment>
<comment type="cofactor">
    <cofactor evidence="16 17">
        <name>FMN</name>
        <dbReference type="ChEBI" id="CHEBI:58210"/>
    </cofactor>
</comment>
<comment type="catalytic activity">
    <reaction evidence="16 17">
        <text>a ubiquinone + n Na(+)(in) + NADH + H(+) = a ubiquinol + n Na(+)(out) + NAD(+)</text>
        <dbReference type="Rhea" id="RHEA:47748"/>
        <dbReference type="Rhea" id="RHEA-COMP:9565"/>
        <dbReference type="Rhea" id="RHEA-COMP:9566"/>
        <dbReference type="ChEBI" id="CHEBI:15378"/>
        <dbReference type="ChEBI" id="CHEBI:16389"/>
        <dbReference type="ChEBI" id="CHEBI:17976"/>
        <dbReference type="ChEBI" id="CHEBI:29101"/>
        <dbReference type="ChEBI" id="CHEBI:57540"/>
        <dbReference type="ChEBI" id="CHEBI:57945"/>
        <dbReference type="EC" id="7.2.1.1"/>
    </reaction>
</comment>